<reference evidence="3" key="3">
    <citation type="journal article" date="2014" name="Nature">
        <title>Elephant shark genome provides unique insights into gnathostome evolution.</title>
        <authorList>
            <consortium name="International Elephant Shark Genome Sequencing Consortium"/>
            <person name="Venkatesh B."/>
            <person name="Lee A.P."/>
            <person name="Ravi V."/>
            <person name="Maurya A.K."/>
            <person name="Lian M.M."/>
            <person name="Swann J.B."/>
            <person name="Ohta Y."/>
            <person name="Flajnik M.F."/>
            <person name="Sutoh Y."/>
            <person name="Kasahara M."/>
            <person name="Hoon S."/>
            <person name="Gangu V."/>
            <person name="Roy S.W."/>
            <person name="Irimia M."/>
            <person name="Korzh V."/>
            <person name="Kondrychyn I."/>
            <person name="Lim Z.W."/>
            <person name="Tay B.H."/>
            <person name="Tohari S."/>
            <person name="Kong K.W."/>
            <person name="Ho S."/>
            <person name="Lorente-Galdos B."/>
            <person name="Quilez J."/>
            <person name="Marques-Bonet T."/>
            <person name="Raney B.J."/>
            <person name="Ingham P.W."/>
            <person name="Tay A."/>
            <person name="Hillier L.W."/>
            <person name="Minx P."/>
            <person name="Boehm T."/>
            <person name="Wilson R.K."/>
            <person name="Brenner S."/>
            <person name="Warren W.C."/>
        </authorList>
    </citation>
    <scope>NUCLEOTIDE SEQUENCE [LARGE SCALE GENOMIC DNA]</scope>
</reference>
<dbReference type="Proteomes" id="UP000314986">
    <property type="component" value="Unassembled WGS sequence"/>
</dbReference>
<sequence>MKLYFLPLYPENDPQEEELQSVSKQIVDKVVRQAVHQYTQERKHKGKKEAKAKKGSLLEAAGSSRREKN</sequence>
<reference evidence="3" key="2">
    <citation type="journal article" date="2007" name="PLoS Biol.">
        <title>Survey sequencing and comparative analysis of the elephant shark (Callorhinchus milii) genome.</title>
        <authorList>
            <person name="Venkatesh B."/>
            <person name="Kirkness E.F."/>
            <person name="Loh Y.H."/>
            <person name="Halpern A.L."/>
            <person name="Lee A.P."/>
            <person name="Johnson J."/>
            <person name="Dandona N."/>
            <person name="Viswanathan L.D."/>
            <person name="Tay A."/>
            <person name="Venter J.C."/>
            <person name="Strausberg R.L."/>
            <person name="Brenner S."/>
        </authorList>
    </citation>
    <scope>NUCLEOTIDE SEQUENCE [LARGE SCALE GENOMIC DNA]</scope>
</reference>
<accession>A0A4W3JG42</accession>
<feature type="compositionally biased region" description="Basic residues" evidence="1">
    <location>
        <begin position="42"/>
        <end position="54"/>
    </location>
</feature>
<dbReference type="Ensembl" id="ENSCMIT00000041927.1">
    <property type="protein sequence ID" value="ENSCMIP00000041342.1"/>
    <property type="gene ID" value="ENSCMIG00000017232.1"/>
</dbReference>
<reference evidence="2" key="4">
    <citation type="submission" date="2025-08" db="UniProtKB">
        <authorList>
            <consortium name="Ensembl"/>
        </authorList>
    </citation>
    <scope>IDENTIFICATION</scope>
</reference>
<evidence type="ECO:0008006" key="4">
    <source>
        <dbReference type="Google" id="ProtNLM"/>
    </source>
</evidence>
<dbReference type="AlphaFoldDB" id="A0A4W3JG42"/>
<proteinExistence type="predicted"/>
<reference evidence="3" key="1">
    <citation type="journal article" date="2006" name="Science">
        <title>Ancient noncoding elements conserved in the human genome.</title>
        <authorList>
            <person name="Venkatesh B."/>
            <person name="Kirkness E.F."/>
            <person name="Loh Y.H."/>
            <person name="Halpern A.L."/>
            <person name="Lee A.P."/>
            <person name="Johnson J."/>
            <person name="Dandona N."/>
            <person name="Viswanathan L.D."/>
            <person name="Tay A."/>
            <person name="Venter J.C."/>
            <person name="Strausberg R.L."/>
            <person name="Brenner S."/>
        </authorList>
    </citation>
    <scope>NUCLEOTIDE SEQUENCE [LARGE SCALE GENOMIC DNA]</scope>
</reference>
<feature type="region of interest" description="Disordered" evidence="1">
    <location>
        <begin position="37"/>
        <end position="69"/>
    </location>
</feature>
<evidence type="ECO:0000256" key="1">
    <source>
        <dbReference type="SAM" id="MobiDB-lite"/>
    </source>
</evidence>
<reference evidence="2" key="5">
    <citation type="submission" date="2025-09" db="UniProtKB">
        <authorList>
            <consortium name="Ensembl"/>
        </authorList>
    </citation>
    <scope>IDENTIFICATION</scope>
</reference>
<keyword evidence="3" id="KW-1185">Reference proteome</keyword>
<evidence type="ECO:0000313" key="2">
    <source>
        <dbReference type="Ensembl" id="ENSCMIP00000041342.1"/>
    </source>
</evidence>
<evidence type="ECO:0000313" key="3">
    <source>
        <dbReference type="Proteomes" id="UP000314986"/>
    </source>
</evidence>
<protein>
    <recommendedName>
        <fullName evidence="4">A-kinase anchor protein 7 RI-RII subunit-binding domain-containing protein</fullName>
    </recommendedName>
</protein>
<organism evidence="2 3">
    <name type="scientific">Callorhinchus milii</name>
    <name type="common">Ghost shark</name>
    <dbReference type="NCBI Taxonomy" id="7868"/>
    <lineage>
        <taxon>Eukaryota</taxon>
        <taxon>Metazoa</taxon>
        <taxon>Chordata</taxon>
        <taxon>Craniata</taxon>
        <taxon>Vertebrata</taxon>
        <taxon>Chondrichthyes</taxon>
        <taxon>Holocephali</taxon>
        <taxon>Chimaeriformes</taxon>
        <taxon>Callorhinchidae</taxon>
        <taxon>Callorhinchus</taxon>
    </lineage>
</organism>
<dbReference type="InParanoid" id="A0A4W3JG42"/>
<name>A0A4W3JG42_CALMI</name>